<comment type="caution">
    <text evidence="5">The sequence shown here is derived from an EMBL/GenBank/DDBJ whole genome shotgun (WGS) entry which is preliminary data.</text>
</comment>
<dbReference type="AlphaFoldDB" id="A0AA36MUU0"/>
<protein>
    <recommendedName>
        <fullName evidence="7">C2 domain-containing protein</fullName>
    </recommendedName>
</protein>
<gene>
    <name evidence="5" type="ORF">EVOR1521_LOCUS8916</name>
</gene>
<dbReference type="PANTHER" id="PTHR17920:SF3">
    <property type="entry name" value="TRANSMEMBRANE AND COILED-COIL DOMAIN-CONTAINING PROTEIN 4"/>
    <property type="match status" value="1"/>
</dbReference>
<keyword evidence="2" id="KW-0812">Transmembrane</keyword>
<keyword evidence="6" id="KW-1185">Reference proteome</keyword>
<evidence type="ECO:0000256" key="1">
    <source>
        <dbReference type="ARBA" id="ARBA00004141"/>
    </source>
</evidence>
<keyword evidence="3" id="KW-1133">Transmembrane helix</keyword>
<dbReference type="PANTHER" id="PTHR17920">
    <property type="entry name" value="TRANSMEMBRANE AND COILED-COIL DOMAIN-CONTAINING PROTEIN 4 TMCO4"/>
    <property type="match status" value="1"/>
</dbReference>
<name>A0AA36MUU0_9DINO</name>
<dbReference type="EMBL" id="CAUJNA010000780">
    <property type="protein sequence ID" value="CAJ1381134.1"/>
    <property type="molecule type" value="Genomic_DNA"/>
</dbReference>
<evidence type="ECO:0008006" key="7">
    <source>
        <dbReference type="Google" id="ProtNLM"/>
    </source>
</evidence>
<dbReference type="InterPro" id="IPR007941">
    <property type="entry name" value="DUF726"/>
</dbReference>
<reference evidence="5" key="1">
    <citation type="submission" date="2023-08" db="EMBL/GenBank/DDBJ databases">
        <authorList>
            <person name="Chen Y."/>
            <person name="Shah S."/>
            <person name="Dougan E. K."/>
            <person name="Thang M."/>
            <person name="Chan C."/>
        </authorList>
    </citation>
    <scope>NUCLEOTIDE SEQUENCE</scope>
</reference>
<comment type="subcellular location">
    <subcellularLocation>
        <location evidence="1">Membrane</location>
        <topology evidence="1">Multi-pass membrane protein</topology>
    </subcellularLocation>
</comment>
<dbReference type="SUPFAM" id="SSF49562">
    <property type="entry name" value="C2 domain (Calcium/lipid-binding domain, CaLB)"/>
    <property type="match status" value="1"/>
</dbReference>
<proteinExistence type="predicted"/>
<sequence length="1011" mass="111134">MSDGQQLQQQLYPGARRIKKDSLQRLFVTVLRAGNLDLPGIRWYPPQAVVALGQHTRRSPLGEAFGRHPIFDWQTALPFTGYESHLVFQVVCEGRLVGSCLVPLAEVVSAAGGFRRVLPLASPRPGQPGPELSVQVTTTLEGDIHMVPAQEAAAQRLQKQTCQLRVTLRSLRIAENLSLVEGQPKIAAYVVASCGQQSARTKGAFLRATREDNEKFVFTDLPNSNFDCGDLMRGKLDKYRAAPSLEERRSSDTQYGYRLKVENGLQVSYCNVQFTFWYHQQEVLELSVFDDLFLYYPDNLVAMGSLDLTEAFRQAFTEQGLMLDTKPKVSMTVALAPSIAALRETPGSHAAAAAAAAADGGTGGSTSERFAGELELEVEFLEEPVAAVSALETTFRRAPRAQQEAEERHLDALQYLAEATGVTGGLPAPEDLFEAQRSALARLVACSAVSLARRLVAHEERVVTLFAQRLENAVQQVCEALNAPSEELLASARSAVPCESLEEAAENYKTSCRPPTVSFLERLLPLGTLLQRLSAVGALLRCSLRKAAEAVDPLRGGPFFEILERLLVAQNALAPGEIPTLQLGLSCEESLAQSRDLEAADIPGVEQQDQLRLGRAAIYSNFLPEIDCARIMDEEVEELRRQILPGHYRYILPSSLAIGAFCGALAAFSYVETAVIVHTLDERILCHQDYKHLMVMRYLCKAMTESYVDRFAEWVATSPACYKGIFLACALADGKGAFSQMRRRFLRLKELSLEPLGPPLSPHKVICASGFLRTLADLCQPWAVDADRPWTSGQVFFLRFDADCLSQLGLQLDDTLARDLKRTEAVARFLMSLTNPISFQQRAIGMLLEELGDLVDRASERADQVGKLLARQLVEAKARSRSFTASLVGYSAGGIVVESCLKELQEMVKDGQRAAADVVCDAVMLGTPVSALDEDWTALRQLVSGRFVNGFFAQDTVLLSHQFRRGGGALAGCSPLRAPDVENLPLDPFITTHSEYPEQMPLILHRIFRGL</sequence>
<keyword evidence="4" id="KW-0472">Membrane</keyword>
<accession>A0AA36MUU0</accession>
<evidence type="ECO:0000313" key="6">
    <source>
        <dbReference type="Proteomes" id="UP001178507"/>
    </source>
</evidence>
<evidence type="ECO:0000313" key="5">
    <source>
        <dbReference type="EMBL" id="CAJ1381134.1"/>
    </source>
</evidence>
<dbReference type="Pfam" id="PF05277">
    <property type="entry name" value="DUF726"/>
    <property type="match status" value="1"/>
</dbReference>
<dbReference type="Proteomes" id="UP001178507">
    <property type="component" value="Unassembled WGS sequence"/>
</dbReference>
<dbReference type="GO" id="GO:0016020">
    <property type="term" value="C:membrane"/>
    <property type="evidence" value="ECO:0007669"/>
    <property type="project" value="UniProtKB-SubCell"/>
</dbReference>
<evidence type="ECO:0000256" key="4">
    <source>
        <dbReference type="ARBA" id="ARBA00023136"/>
    </source>
</evidence>
<dbReference type="InterPro" id="IPR035892">
    <property type="entry name" value="C2_domain_sf"/>
</dbReference>
<evidence type="ECO:0000256" key="3">
    <source>
        <dbReference type="ARBA" id="ARBA00022989"/>
    </source>
</evidence>
<organism evidence="5 6">
    <name type="scientific">Effrenium voratum</name>
    <dbReference type="NCBI Taxonomy" id="2562239"/>
    <lineage>
        <taxon>Eukaryota</taxon>
        <taxon>Sar</taxon>
        <taxon>Alveolata</taxon>
        <taxon>Dinophyceae</taxon>
        <taxon>Suessiales</taxon>
        <taxon>Symbiodiniaceae</taxon>
        <taxon>Effrenium</taxon>
    </lineage>
</organism>
<evidence type="ECO:0000256" key="2">
    <source>
        <dbReference type="ARBA" id="ARBA00022692"/>
    </source>
</evidence>